<feature type="compositionally biased region" description="Acidic residues" evidence="1">
    <location>
        <begin position="279"/>
        <end position="295"/>
    </location>
</feature>
<sequence>MFSRSGSPSEGELPGSDSAETPRSDAARVFDQVMSELQPPGSPPTDPDVASVTAAAQEHAATLRATREAHQEAQQMLAVATEARRTAADEAERIMLEATAAAERARQELAGWAAAQRAKVDALAADLVESANRDADSIRAEALRTSMAEAEETSRAYIADAAESARRDGEEIRGEARNVLNRATELGEQVADTITDLTTAVADILERLLAARDSMDQLLSENPPPVSLDEELDDIDTDLGLTDAGEVGIDAEADDPDDLDELTSDAADDTSEVGTGDGGTEDESIWEAAYDDVDETSTPAGEADEDGSDQPRDRQLGSMFRRHGQRGD</sequence>
<feature type="compositionally biased region" description="Low complexity" evidence="1">
    <location>
        <begin position="1"/>
        <end position="18"/>
    </location>
</feature>
<evidence type="ECO:0008006" key="4">
    <source>
        <dbReference type="Google" id="ProtNLM"/>
    </source>
</evidence>
<name>A0ABP7IPZ4_9ACTN</name>
<organism evidence="2 3">
    <name type="scientific">Nocardioides panacisoli</name>
    <dbReference type="NCBI Taxonomy" id="627624"/>
    <lineage>
        <taxon>Bacteria</taxon>
        <taxon>Bacillati</taxon>
        <taxon>Actinomycetota</taxon>
        <taxon>Actinomycetes</taxon>
        <taxon>Propionibacteriales</taxon>
        <taxon>Nocardioidaceae</taxon>
        <taxon>Nocardioides</taxon>
    </lineage>
</organism>
<dbReference type="Proteomes" id="UP001501821">
    <property type="component" value="Unassembled WGS sequence"/>
</dbReference>
<feature type="region of interest" description="Disordered" evidence="1">
    <location>
        <begin position="1"/>
        <end position="84"/>
    </location>
</feature>
<evidence type="ECO:0000256" key="1">
    <source>
        <dbReference type="SAM" id="MobiDB-lite"/>
    </source>
</evidence>
<reference evidence="3" key="1">
    <citation type="journal article" date="2019" name="Int. J. Syst. Evol. Microbiol.">
        <title>The Global Catalogue of Microorganisms (GCM) 10K type strain sequencing project: providing services to taxonomists for standard genome sequencing and annotation.</title>
        <authorList>
            <consortium name="The Broad Institute Genomics Platform"/>
            <consortium name="The Broad Institute Genome Sequencing Center for Infectious Disease"/>
            <person name="Wu L."/>
            <person name="Ma J."/>
        </authorList>
    </citation>
    <scope>NUCLEOTIDE SEQUENCE [LARGE SCALE GENOMIC DNA]</scope>
    <source>
        <strain evidence="3">JCM 16953</strain>
    </source>
</reference>
<feature type="compositionally biased region" description="Acidic residues" evidence="1">
    <location>
        <begin position="249"/>
        <end position="271"/>
    </location>
</feature>
<dbReference type="EMBL" id="BAABAH010000009">
    <property type="protein sequence ID" value="GAA3824022.1"/>
    <property type="molecule type" value="Genomic_DNA"/>
</dbReference>
<proteinExistence type="predicted"/>
<keyword evidence="3" id="KW-1185">Reference proteome</keyword>
<protein>
    <recommendedName>
        <fullName evidence="4">ATP synthase F0 subunit B</fullName>
    </recommendedName>
</protein>
<evidence type="ECO:0000313" key="3">
    <source>
        <dbReference type="Proteomes" id="UP001501821"/>
    </source>
</evidence>
<evidence type="ECO:0000313" key="2">
    <source>
        <dbReference type="EMBL" id="GAA3824022.1"/>
    </source>
</evidence>
<accession>A0ABP7IPZ4</accession>
<feature type="region of interest" description="Disordered" evidence="1">
    <location>
        <begin position="240"/>
        <end position="328"/>
    </location>
</feature>
<gene>
    <name evidence="2" type="ORF">GCM10022242_26870</name>
</gene>
<comment type="caution">
    <text evidence="2">The sequence shown here is derived from an EMBL/GenBank/DDBJ whole genome shotgun (WGS) entry which is preliminary data.</text>
</comment>